<keyword evidence="1" id="KW-0175">Coiled coil</keyword>
<gene>
    <name evidence="3" type="ORF">ACFQ2X_02420</name>
</gene>
<dbReference type="Proteomes" id="UP001597264">
    <property type="component" value="Unassembled WGS sequence"/>
</dbReference>
<sequence length="305" mass="34581">MGEMKSHSEYGERECDGSESPGRSSEQAQNVQHSLLGGPNFGRETLAASFEGNGQNIAEGEFSLQDAFTRIEQLEGVLGAVKIQLQQALDTGQEFKQTPDYQSLEKRLTLVEKERDSLGQENERLKADRFLMCRKVQTLQSSLVSTRRSLAECSRELLKKEKLLEDQRTENERSQRKKKYWGALGGIGRFIPIKGAGLSSKFFLGKYAKDLRKHRHALKVIEASGLFDADWYLRTYLDVADDVKAARHPSLHYLKFGGFEGRNPSFGFDSQWYLDSNVEVKASGMNPLLHYLMKGKQEGRMPMPY</sequence>
<dbReference type="EMBL" id="JBHTLR010000004">
    <property type="protein sequence ID" value="MFD1215442.1"/>
    <property type="molecule type" value="Genomic_DNA"/>
</dbReference>
<evidence type="ECO:0000256" key="1">
    <source>
        <dbReference type="SAM" id="Coils"/>
    </source>
</evidence>
<comment type="caution">
    <text evidence="3">The sequence shown here is derived from an EMBL/GenBank/DDBJ whole genome shotgun (WGS) entry which is preliminary data.</text>
</comment>
<evidence type="ECO:0000313" key="3">
    <source>
        <dbReference type="EMBL" id="MFD1215442.1"/>
    </source>
</evidence>
<proteinExistence type="predicted"/>
<protein>
    <submittedName>
        <fullName evidence="3">Uncharacterized protein</fullName>
    </submittedName>
</protein>
<keyword evidence="4" id="KW-1185">Reference proteome</keyword>
<feature type="coiled-coil region" evidence="1">
    <location>
        <begin position="101"/>
        <end position="177"/>
    </location>
</feature>
<accession>A0ABW3U3N9</accession>
<name>A0ABW3U3N9_9GAMM</name>
<reference evidence="4" key="1">
    <citation type="journal article" date="2019" name="Int. J. Syst. Evol. Microbiol.">
        <title>The Global Catalogue of Microorganisms (GCM) 10K type strain sequencing project: providing services to taxonomists for standard genome sequencing and annotation.</title>
        <authorList>
            <consortium name="The Broad Institute Genomics Platform"/>
            <consortium name="The Broad Institute Genome Sequencing Center for Infectious Disease"/>
            <person name="Wu L."/>
            <person name="Ma J."/>
        </authorList>
    </citation>
    <scope>NUCLEOTIDE SEQUENCE [LARGE SCALE GENOMIC DNA]</scope>
    <source>
        <strain evidence="4">CCUG 54356</strain>
    </source>
</reference>
<organism evidence="3 4">
    <name type="scientific">Microbulbifer celer</name>
    <dbReference type="NCBI Taxonomy" id="435905"/>
    <lineage>
        <taxon>Bacteria</taxon>
        <taxon>Pseudomonadati</taxon>
        <taxon>Pseudomonadota</taxon>
        <taxon>Gammaproteobacteria</taxon>
        <taxon>Cellvibrionales</taxon>
        <taxon>Microbulbiferaceae</taxon>
        <taxon>Microbulbifer</taxon>
    </lineage>
</organism>
<dbReference type="RefSeq" id="WP_230437812.1">
    <property type="nucleotide sequence ID" value="NZ_CP087715.1"/>
</dbReference>
<feature type="compositionally biased region" description="Polar residues" evidence="2">
    <location>
        <begin position="21"/>
        <end position="33"/>
    </location>
</feature>
<feature type="compositionally biased region" description="Basic and acidic residues" evidence="2">
    <location>
        <begin position="1"/>
        <end position="16"/>
    </location>
</feature>
<evidence type="ECO:0000313" key="4">
    <source>
        <dbReference type="Proteomes" id="UP001597264"/>
    </source>
</evidence>
<feature type="region of interest" description="Disordered" evidence="2">
    <location>
        <begin position="1"/>
        <end position="44"/>
    </location>
</feature>
<evidence type="ECO:0000256" key="2">
    <source>
        <dbReference type="SAM" id="MobiDB-lite"/>
    </source>
</evidence>